<sequence length="563" mass="64773">MTDYSLWEVILNGYSPTPTRVVDGVVQAVAPTTIEQKVKKNELKARGTLLMAFPDKHQLKFHIYKDAKSLMKAIKKRFGGNKETKKVQKTLLKKQYENFNNDDLKQIDVDDLEEMDLKWQIVMLTMRARRFLQRTGRNLGANGTTCIGFDVSKSFQAYEEPTNYALMDLPLQAHQVLIIRKSQFDVLSYKIGLESVEARLVVYQQNENVFEDDIKLLKLNVTLRDNALIELRKKFEKAKKERDELKHTLENFQTSLKNLMFGCDEFNSYEIDESMPTSLVHNRYKSNKGYHAVPPPYTGTFMPPKPDLVFHDTSTISKTVPTFFNVEHSITKPTKEMSQSNRPCNPIIEDWVFNLEDEYEGEPMPTQKEPSFVQNSKHVKTSRTSFKPVEHPTQAENLRKDIPKSRGHKLSWNRKACFVCKSLNHLIKDCDYYEKKMGNPQQALKDTGVIDSGFSRHMTGNISYLSDFEEINGGYVAFGGNPKGELKFNLFSISQMCNKKNNVLFTYTECVVLSSAFKLPDKNHVLFRVPRENNMYNLDLKNVVPLGDLTCLFAKATLDESNL</sequence>
<accession>A0A699GI47</accession>
<evidence type="ECO:0000256" key="2">
    <source>
        <dbReference type="SAM" id="MobiDB-lite"/>
    </source>
</evidence>
<feature type="coiled-coil region" evidence="1">
    <location>
        <begin position="228"/>
        <end position="255"/>
    </location>
</feature>
<evidence type="ECO:0000313" key="3">
    <source>
        <dbReference type="EMBL" id="GEU29499.1"/>
    </source>
</evidence>
<comment type="caution">
    <text evidence="3">The sequence shown here is derived from an EMBL/GenBank/DDBJ whole genome shotgun (WGS) entry which is preliminary data.</text>
</comment>
<evidence type="ECO:0000256" key="1">
    <source>
        <dbReference type="SAM" id="Coils"/>
    </source>
</evidence>
<protein>
    <submittedName>
        <fullName evidence="3">Ribonuclease H-like domain-containing protein</fullName>
    </submittedName>
</protein>
<dbReference type="EMBL" id="BKCJ010000074">
    <property type="protein sequence ID" value="GEU29499.1"/>
    <property type="molecule type" value="Genomic_DNA"/>
</dbReference>
<feature type="region of interest" description="Disordered" evidence="2">
    <location>
        <begin position="362"/>
        <end position="391"/>
    </location>
</feature>
<dbReference type="AlphaFoldDB" id="A0A699GI47"/>
<reference evidence="3" key="1">
    <citation type="journal article" date="2019" name="Sci. Rep.">
        <title>Draft genome of Tanacetum cinerariifolium, the natural source of mosquito coil.</title>
        <authorList>
            <person name="Yamashiro T."/>
            <person name="Shiraishi A."/>
            <person name="Satake H."/>
            <person name="Nakayama K."/>
        </authorList>
    </citation>
    <scope>NUCLEOTIDE SEQUENCE</scope>
</reference>
<name>A0A699GI47_TANCI</name>
<keyword evidence="1" id="KW-0175">Coiled coil</keyword>
<organism evidence="3">
    <name type="scientific">Tanacetum cinerariifolium</name>
    <name type="common">Dalmatian daisy</name>
    <name type="synonym">Chrysanthemum cinerariifolium</name>
    <dbReference type="NCBI Taxonomy" id="118510"/>
    <lineage>
        <taxon>Eukaryota</taxon>
        <taxon>Viridiplantae</taxon>
        <taxon>Streptophyta</taxon>
        <taxon>Embryophyta</taxon>
        <taxon>Tracheophyta</taxon>
        <taxon>Spermatophyta</taxon>
        <taxon>Magnoliopsida</taxon>
        <taxon>eudicotyledons</taxon>
        <taxon>Gunneridae</taxon>
        <taxon>Pentapetalae</taxon>
        <taxon>asterids</taxon>
        <taxon>campanulids</taxon>
        <taxon>Asterales</taxon>
        <taxon>Asteraceae</taxon>
        <taxon>Asteroideae</taxon>
        <taxon>Anthemideae</taxon>
        <taxon>Anthemidinae</taxon>
        <taxon>Tanacetum</taxon>
    </lineage>
</organism>
<gene>
    <name evidence="3" type="ORF">Tci_001477</name>
</gene>
<proteinExistence type="predicted"/>